<keyword evidence="3" id="KW-1185">Reference proteome</keyword>
<reference evidence="2 3" key="3">
    <citation type="submission" date="2022-01" db="EMBL/GenBank/DDBJ databases">
        <authorList>
            <person name="Zhou L.Y."/>
        </authorList>
    </citation>
    <scope>NUCLEOTIDE SEQUENCE [LARGE SCALE GENOMIC DNA]</scope>
    <source>
        <strain evidence="2 3">TLK-CK17</strain>
    </source>
</reference>
<reference evidence="3" key="1">
    <citation type="submission" date="2022-01" db="EMBL/GenBank/DDBJ databases">
        <title>Lysobacter chinensis sp. nov., a bacterium isolated from cow dung compost.</title>
        <authorList>
            <person name="Zhou L.Y."/>
        </authorList>
    </citation>
    <scope>NUCLEOTIDE SEQUENCE [LARGE SCALE GENOMIC DNA]</scope>
    <source>
        <strain evidence="3">TLK-CK17</strain>
    </source>
</reference>
<reference evidence="2 3" key="2">
    <citation type="submission" date="2022-01" db="EMBL/GenBank/DDBJ databases">
        <title>Lysobacter chinensis sp. nov., a bacterium isolated from cow dung compost.</title>
        <authorList>
            <person name="Liu Y."/>
        </authorList>
    </citation>
    <scope>NUCLEOTIDE SEQUENCE [LARGE SCALE GENOMIC DNA]</scope>
    <source>
        <strain evidence="2 3">TLK-CK17</strain>
    </source>
</reference>
<dbReference type="Pfam" id="PF04371">
    <property type="entry name" value="PAD_porph"/>
    <property type="match status" value="1"/>
</dbReference>
<dbReference type="Proteomes" id="UP001430796">
    <property type="component" value="Unassembled WGS sequence"/>
</dbReference>
<name>A0ABS9HQT9_9GAMM</name>
<evidence type="ECO:0000313" key="2">
    <source>
        <dbReference type="EMBL" id="MCF7220520.1"/>
    </source>
</evidence>
<dbReference type="Gene3D" id="3.75.10.10">
    <property type="entry name" value="L-arginine/glycine Amidinotransferase, Chain A"/>
    <property type="match status" value="1"/>
</dbReference>
<accession>A0ABS9HQT9</accession>
<dbReference type="SUPFAM" id="SSF55909">
    <property type="entry name" value="Pentein"/>
    <property type="match status" value="1"/>
</dbReference>
<comment type="caution">
    <text evidence="2">The sequence shown here is derived from an EMBL/GenBank/DDBJ whole genome shotgun (WGS) entry which is preliminary data.</text>
</comment>
<sequence length="353" mass="39629">MTEPELRFPAEWEPQSAILIAWPHADTDWAERLGEVEETYIALVAAITRFQPVVICVADADIETYAEMRLRSNRVDMARVRFVEAAYDDTWLRDSGPISLTYPPGQSRRFRLLDFRFTGWGGKFEAHRDDALVGALDDIGLFANNDRQIIDFALEGGAIDTDGKGTLLTTWQCLHERHPELEREELTTRLAGWLQQERVLWLDHGYLEGDDTDAHVDTLARFASTDSIVYQACDDAADSHHAELTAMGAELAALRTRDGRPYRLFPLPWARPVIDQGRRLAASYANFLIINGAVLMPAYGVTPDERRADDAAAAVLAQAFPDREIVQVPCRPLIWQNGSLHCITMQLPQGLLG</sequence>
<gene>
    <name evidence="2" type="ORF">L3V18_01755</name>
</gene>
<proteinExistence type="predicted"/>
<dbReference type="InterPro" id="IPR007466">
    <property type="entry name" value="Peptidyl-Arg-deiminase_porph"/>
</dbReference>
<organism evidence="2 3">
    <name type="scientific">Marilutibacter chinensis</name>
    <dbReference type="NCBI Taxonomy" id="2912247"/>
    <lineage>
        <taxon>Bacteria</taxon>
        <taxon>Pseudomonadati</taxon>
        <taxon>Pseudomonadota</taxon>
        <taxon>Gammaproteobacteria</taxon>
        <taxon>Lysobacterales</taxon>
        <taxon>Lysobacteraceae</taxon>
        <taxon>Marilutibacter</taxon>
    </lineage>
</organism>
<evidence type="ECO:0000313" key="3">
    <source>
        <dbReference type="Proteomes" id="UP001430796"/>
    </source>
</evidence>
<dbReference type="PANTHER" id="PTHR31377">
    <property type="entry name" value="AGMATINE DEIMINASE-RELATED"/>
    <property type="match status" value="1"/>
</dbReference>
<dbReference type="EMBL" id="JAKJPO010000001">
    <property type="protein sequence ID" value="MCF7220520.1"/>
    <property type="molecule type" value="Genomic_DNA"/>
</dbReference>
<dbReference type="PANTHER" id="PTHR31377:SF0">
    <property type="entry name" value="AGMATINE DEIMINASE-RELATED"/>
    <property type="match status" value="1"/>
</dbReference>
<dbReference type="RefSeq" id="WP_237052887.1">
    <property type="nucleotide sequence ID" value="NZ_JAKJPO010000001.1"/>
</dbReference>
<protein>
    <submittedName>
        <fullName evidence="2">Agmatine deiminase family protein</fullName>
    </submittedName>
</protein>
<evidence type="ECO:0000256" key="1">
    <source>
        <dbReference type="ARBA" id="ARBA00022801"/>
    </source>
</evidence>
<keyword evidence="1" id="KW-0378">Hydrolase</keyword>